<keyword evidence="1" id="KW-0813">Transport</keyword>
<evidence type="ECO:0000256" key="1">
    <source>
        <dbReference type="HAMAP-Rule" id="MF_02088"/>
    </source>
</evidence>
<keyword evidence="1" id="KW-0812">Transmembrane</keyword>
<feature type="transmembrane region" description="Helical" evidence="1">
    <location>
        <begin position="91"/>
        <end position="110"/>
    </location>
</feature>
<keyword evidence="1" id="KW-1133">Transmembrane helix</keyword>
<dbReference type="HAMAP" id="MF_02088">
    <property type="entry name" value="Q_prec_transport"/>
    <property type="match status" value="1"/>
</dbReference>
<gene>
    <name evidence="2" type="ordered locus">Fleli_3987</name>
</gene>
<comment type="function">
    <text evidence="1">Involved in the import of queuosine (Q) precursors, required for Q precursor salvage.</text>
</comment>
<comment type="similarity">
    <text evidence="1">Belongs to the vitamin uptake transporter (VUT/ECF) (TC 2.A.88) family. Q precursor transporter subfamily.</text>
</comment>
<dbReference type="OrthoDB" id="9805479at2"/>
<keyword evidence="3" id="KW-1185">Reference proteome</keyword>
<keyword evidence="1" id="KW-0997">Cell inner membrane</keyword>
<feature type="transmembrane region" description="Helical" evidence="1">
    <location>
        <begin position="172"/>
        <end position="198"/>
    </location>
</feature>
<dbReference type="Proteomes" id="UP000006054">
    <property type="component" value="Chromosome"/>
</dbReference>
<dbReference type="HOGENOM" id="CLU_075503_0_0_10"/>
<dbReference type="GO" id="GO:0005886">
    <property type="term" value="C:plasma membrane"/>
    <property type="evidence" value="ECO:0007669"/>
    <property type="project" value="UniProtKB-SubCell"/>
</dbReference>
<dbReference type="InterPro" id="IPR003744">
    <property type="entry name" value="YhhQ"/>
</dbReference>
<feature type="transmembrane region" description="Helical" evidence="1">
    <location>
        <begin position="12"/>
        <end position="36"/>
    </location>
</feature>
<dbReference type="STRING" id="880071.Fleli_3987"/>
<feature type="transmembrane region" description="Helical" evidence="1">
    <location>
        <begin position="60"/>
        <end position="79"/>
    </location>
</feature>
<protein>
    <recommendedName>
        <fullName evidence="1">Probable queuosine precursor transporter</fullName>
        <shortName evidence="1">Q precursor transporter</shortName>
    </recommendedName>
</protein>
<feature type="transmembrane region" description="Helical" evidence="1">
    <location>
        <begin position="218"/>
        <end position="238"/>
    </location>
</feature>
<dbReference type="KEGG" id="fli:Fleli_3987"/>
<dbReference type="Pfam" id="PF02592">
    <property type="entry name" value="Vut_1"/>
    <property type="match status" value="1"/>
</dbReference>
<feature type="transmembrane region" description="Helical" evidence="1">
    <location>
        <begin position="130"/>
        <end position="151"/>
    </location>
</feature>
<name>I4AQQ4_BERLS</name>
<keyword evidence="1" id="KW-1003">Cell membrane</keyword>
<proteinExistence type="inferred from homology"/>
<dbReference type="PATRIC" id="fig|880071.3.peg.3987"/>
<dbReference type="GO" id="GO:0022857">
    <property type="term" value="F:transmembrane transporter activity"/>
    <property type="evidence" value="ECO:0007669"/>
    <property type="project" value="UniProtKB-UniRule"/>
</dbReference>
<dbReference type="PANTHER" id="PTHR34300:SF2">
    <property type="entry name" value="QUEUOSINE PRECURSOR TRANSPORTER-RELATED"/>
    <property type="match status" value="1"/>
</dbReference>
<organism evidence="2 3">
    <name type="scientific">Bernardetia litoralis (strain ATCC 23117 / DSM 6794 / NBRC 15988 / NCIMB 1366 / Fx l1 / Sio-4)</name>
    <name type="common">Flexibacter litoralis</name>
    <dbReference type="NCBI Taxonomy" id="880071"/>
    <lineage>
        <taxon>Bacteria</taxon>
        <taxon>Pseudomonadati</taxon>
        <taxon>Bacteroidota</taxon>
        <taxon>Cytophagia</taxon>
        <taxon>Cytophagales</taxon>
        <taxon>Bernardetiaceae</taxon>
        <taxon>Bernardetia</taxon>
    </lineage>
</organism>
<dbReference type="RefSeq" id="WP_014799712.1">
    <property type="nucleotide sequence ID" value="NC_018018.1"/>
</dbReference>
<dbReference type="NCBIfam" id="TIGR00697">
    <property type="entry name" value="queuosine precursor transporter"/>
    <property type="match status" value="1"/>
</dbReference>
<dbReference type="EMBL" id="CP003345">
    <property type="protein sequence ID" value="AFM06289.1"/>
    <property type="molecule type" value="Genomic_DNA"/>
</dbReference>
<keyword evidence="1" id="KW-0472">Membrane</keyword>
<dbReference type="AlphaFoldDB" id="I4AQQ4"/>
<comment type="subcellular location">
    <subcellularLocation>
        <location evidence="1">Cell inner membrane</location>
        <topology evidence="1">Multi-pass membrane protein</topology>
    </subcellularLocation>
</comment>
<evidence type="ECO:0000313" key="2">
    <source>
        <dbReference type="EMBL" id="AFM06289.1"/>
    </source>
</evidence>
<dbReference type="eggNOG" id="COG1738">
    <property type="taxonomic scope" value="Bacteria"/>
</dbReference>
<accession>I4AQQ4</accession>
<sequence precursor="true">MKKIETNSKKQNLYIFLSGLFLTNALIAEVVGTKIFSLEKTLGFNPAQIKLPIWDSPLDFNLTAGVMLWPVVFVMTDIINEYYGKKGVRKISFLTAGFIAYSFCMIWLITGLSPADFWVQINNPLDINTAFNRIFLQSMGIIIGSLTAFLLGQIVDVMAFQWLRKFTGSKSLWFRATGSTLISQFIDSFVVLFIAFYFFGSPKWTFNQVVSVGIINYIYKFSIAVLLTPLLYIVHYAIDSYLGKQTANEMIEEATESNLF</sequence>
<dbReference type="PANTHER" id="PTHR34300">
    <property type="entry name" value="QUEUOSINE PRECURSOR TRANSPORTER-RELATED"/>
    <property type="match status" value="1"/>
</dbReference>
<evidence type="ECO:0000313" key="3">
    <source>
        <dbReference type="Proteomes" id="UP000006054"/>
    </source>
</evidence>
<reference evidence="3" key="1">
    <citation type="submission" date="2012-06" db="EMBL/GenBank/DDBJ databases">
        <title>The complete genome of Flexibacter litoralis DSM 6794.</title>
        <authorList>
            <person name="Lucas S."/>
            <person name="Copeland A."/>
            <person name="Lapidus A."/>
            <person name="Glavina del Rio T."/>
            <person name="Dalin E."/>
            <person name="Tice H."/>
            <person name="Bruce D."/>
            <person name="Goodwin L."/>
            <person name="Pitluck S."/>
            <person name="Peters L."/>
            <person name="Ovchinnikova G."/>
            <person name="Lu M."/>
            <person name="Kyrpides N."/>
            <person name="Mavromatis K."/>
            <person name="Ivanova N."/>
            <person name="Brettin T."/>
            <person name="Detter J.C."/>
            <person name="Han C."/>
            <person name="Larimer F."/>
            <person name="Land M."/>
            <person name="Hauser L."/>
            <person name="Markowitz V."/>
            <person name="Cheng J.-F."/>
            <person name="Hugenholtz P."/>
            <person name="Woyke T."/>
            <person name="Wu D."/>
            <person name="Spring S."/>
            <person name="Lang E."/>
            <person name="Kopitz M."/>
            <person name="Brambilla E."/>
            <person name="Klenk H.-P."/>
            <person name="Eisen J.A."/>
        </authorList>
    </citation>
    <scope>NUCLEOTIDE SEQUENCE [LARGE SCALE GENOMIC DNA]</scope>
    <source>
        <strain evidence="3">ATCC 23117 / DSM 6794 / NBRC 15988 / NCIMB 1366 / Sio-4</strain>
    </source>
</reference>